<sequence length="253" mass="29409">MKRTISKNKYIVLNENVSADIRLFCFPFAGGGASVFSKWSEELGHVFEVASIQLPGRETRIMEDPHTSMEDLIPMLAEDIKPYLDKKFIFFGHSMGTLIAFELSRFLEKIYNIKPLHLFLSSCGHPAQEQLSTPIHNLPYEEFVEELKRRNGTHQEVFDNKELLSLMLPYIRADFQICETYQYYSAEKLLVPITVLGGNEDYDVKNSDLERWGNETLGSFEKKIFSGDHFYLQKESKQSLQSFLIEQAKYYKF</sequence>
<feature type="domain" description="Thioesterase" evidence="2">
    <location>
        <begin position="22"/>
        <end position="238"/>
    </location>
</feature>
<dbReference type="Pfam" id="PF00975">
    <property type="entry name" value="Thioesterase"/>
    <property type="match status" value="1"/>
</dbReference>
<dbReference type="EMBL" id="CP031223">
    <property type="protein sequence ID" value="QFG00390.1"/>
    <property type="molecule type" value="Genomic_DNA"/>
</dbReference>
<dbReference type="InterPro" id="IPR001031">
    <property type="entry name" value="Thioesterase"/>
</dbReference>
<dbReference type="PANTHER" id="PTHR11487:SF0">
    <property type="entry name" value="S-ACYL FATTY ACID SYNTHASE THIOESTERASE, MEDIUM CHAIN"/>
    <property type="match status" value="1"/>
</dbReference>
<dbReference type="RefSeq" id="WP_151701273.1">
    <property type="nucleotide sequence ID" value="NZ_CP031223.1"/>
</dbReference>
<dbReference type="OrthoDB" id="2213423at2"/>
<proteinExistence type="inferred from homology"/>
<dbReference type="Proteomes" id="UP000325517">
    <property type="component" value="Chromosome"/>
</dbReference>
<dbReference type="AlphaFoldDB" id="A0A5J6SRY6"/>
<name>A0A5J6SRY6_9BACI</name>
<dbReference type="GO" id="GO:0008610">
    <property type="term" value="P:lipid biosynthetic process"/>
    <property type="evidence" value="ECO:0007669"/>
    <property type="project" value="TreeGrafter"/>
</dbReference>
<dbReference type="InterPro" id="IPR012223">
    <property type="entry name" value="TEII"/>
</dbReference>
<reference evidence="3 4" key="1">
    <citation type="submission" date="2018-07" db="EMBL/GenBank/DDBJ databases">
        <title>Complete genome sequence of Psychrobacillus sp. PB01, isolated from iceberg, and comparative genome analysis of Psychrobacillus strains.</title>
        <authorList>
            <person name="Lee P.C."/>
        </authorList>
    </citation>
    <scope>NUCLEOTIDE SEQUENCE [LARGE SCALE GENOMIC DNA]</scope>
    <source>
        <strain evidence="3 4">PB01</strain>
    </source>
</reference>
<accession>A0A5J6SRY6</accession>
<dbReference type="InterPro" id="IPR029058">
    <property type="entry name" value="AB_hydrolase_fold"/>
</dbReference>
<dbReference type="KEGG" id="psyo:PB01_17140"/>
<dbReference type="Gene3D" id="3.40.50.1820">
    <property type="entry name" value="alpha/beta hydrolase"/>
    <property type="match status" value="1"/>
</dbReference>
<dbReference type="SUPFAM" id="SSF53474">
    <property type="entry name" value="alpha/beta-Hydrolases"/>
    <property type="match status" value="1"/>
</dbReference>
<evidence type="ECO:0000313" key="3">
    <source>
        <dbReference type="EMBL" id="QFG00390.1"/>
    </source>
</evidence>
<organism evidence="3 4">
    <name type="scientific">Psychrobacillus glaciei</name>
    <dbReference type="NCBI Taxonomy" id="2283160"/>
    <lineage>
        <taxon>Bacteria</taxon>
        <taxon>Bacillati</taxon>
        <taxon>Bacillota</taxon>
        <taxon>Bacilli</taxon>
        <taxon>Bacillales</taxon>
        <taxon>Bacillaceae</taxon>
        <taxon>Psychrobacillus</taxon>
    </lineage>
</organism>
<keyword evidence="4" id="KW-1185">Reference proteome</keyword>
<protein>
    <submittedName>
        <fullName evidence="3">Thioesterase</fullName>
    </submittedName>
</protein>
<dbReference type="PANTHER" id="PTHR11487">
    <property type="entry name" value="THIOESTERASE"/>
    <property type="match status" value="1"/>
</dbReference>
<evidence type="ECO:0000313" key="4">
    <source>
        <dbReference type="Proteomes" id="UP000325517"/>
    </source>
</evidence>
<comment type="similarity">
    <text evidence="1">Belongs to the thioesterase family.</text>
</comment>
<evidence type="ECO:0000259" key="2">
    <source>
        <dbReference type="Pfam" id="PF00975"/>
    </source>
</evidence>
<evidence type="ECO:0000256" key="1">
    <source>
        <dbReference type="ARBA" id="ARBA00007169"/>
    </source>
</evidence>
<gene>
    <name evidence="3" type="ORF">PB01_17140</name>
</gene>